<feature type="compositionally biased region" description="Basic and acidic residues" evidence="1">
    <location>
        <begin position="451"/>
        <end position="473"/>
    </location>
</feature>
<protein>
    <recommendedName>
        <fullName evidence="5">Modin</fullName>
    </recommendedName>
</protein>
<sequence length="836" mass="92333">MGWDPATIAGVAALVVAVVAMIMAVVQATQQYLITGQQIRLCDSVVYGPMPGQGRRVWQMSQFRFRVLYSMPQISLDPRHWGYGGGVIRRSRAIGEHSLPYLGALGALTEAGSGHARNGINPPGHQALRRRRPGPEAGEVERRVGKETITSTIPPGEASWVSDLVSAPMPTSMRDIVIMGLKAGMVVTRASFEEKSVSMQGPAGSLTSASHPVLGPMLHLTPTSVCPPVSQVFGVRRTRHRGTVDDPWLRRIWDVPSVAKKYYHWAQRRTARRLDERWIKDHKGVTGCEIHVTSVPETKDYASGPNLERNTSPNNRERRGPARSDPYQLVEHKPADGAWGLTIAKPPRSRKQEKSRRRAGTGAIPKPNGEANQKYSARGDTRSRNVHASSYRRPQVEDADDEGESAPPVAEKTTSSPPADPQKDAESPVPPLTPSSKESPPLMYEDEEEVGHERDGARDPLAERRKIAKERQAARAVKMDAIQKDMSLVQQSVEQGAMTSPYEEAAAEWRGDQPPMLLTYYPLHGSADTPEAAGQEPPPVTEEAYEARDREKGREEAKLARAEARHKRNLSRTQAMNLTSVDVFWLSQVDVTSGQWVTPWRDAGCLPLSAAAAGGITIILEALLGFLDDESLLYTRSSMGTYTSFQETACWMLEGRTTSFPAYALNARGGVVAKGTYIGVNIPVLEGVVPALQLLHSYEWQVSTTRNNEDFVEESNVELMRIDAWLSYVGRTDQITNGPRRLLKQTPALVALLVEEHELDFQNMDLSAEEGGWQDIADAAADLMDTLVEEQLNEAEQLYVLVAMLRTLKVVQSVWAGSDSRDLQRILERDVQVHLV</sequence>
<dbReference type="GeneID" id="75830416"/>
<gene>
    <name evidence="3" type="ORF">J7T54_003924</name>
</gene>
<accession>A0A9P9Y177</accession>
<dbReference type="OrthoDB" id="42525at2759"/>
<feature type="region of interest" description="Disordered" evidence="1">
    <location>
        <begin position="296"/>
        <end position="473"/>
    </location>
</feature>
<feature type="chain" id="PRO_5040182964" description="Modin" evidence="2">
    <location>
        <begin position="29"/>
        <end position="836"/>
    </location>
</feature>
<keyword evidence="4" id="KW-1185">Reference proteome</keyword>
<reference evidence="3" key="1">
    <citation type="journal article" date="2021" name="J Fungi (Basel)">
        <title>Genomic and Metabolomic Analyses of the Marine Fungus Emericellopsis cladophorae: Insights into Saltwater Adaptability Mechanisms and Its Biosynthetic Potential.</title>
        <authorList>
            <person name="Goncalves M.F.M."/>
            <person name="Hilario S."/>
            <person name="Van de Peer Y."/>
            <person name="Esteves A.C."/>
            <person name="Alves A."/>
        </authorList>
    </citation>
    <scope>NUCLEOTIDE SEQUENCE</scope>
    <source>
        <strain evidence="3">MUM 19.33</strain>
    </source>
</reference>
<dbReference type="Proteomes" id="UP001055219">
    <property type="component" value="Unassembled WGS sequence"/>
</dbReference>
<feature type="compositionally biased region" description="Basic residues" evidence="1">
    <location>
        <begin position="347"/>
        <end position="359"/>
    </location>
</feature>
<reference evidence="3" key="2">
    <citation type="submission" date="2022-07" db="EMBL/GenBank/DDBJ databases">
        <authorList>
            <person name="Goncalves M.F.M."/>
            <person name="Hilario S."/>
            <person name="Van De Peer Y."/>
            <person name="Esteves A.C."/>
            <person name="Alves A."/>
        </authorList>
    </citation>
    <scope>NUCLEOTIDE SEQUENCE</scope>
    <source>
        <strain evidence="3">MUM 19.33</strain>
    </source>
</reference>
<evidence type="ECO:0000256" key="1">
    <source>
        <dbReference type="SAM" id="MobiDB-lite"/>
    </source>
</evidence>
<evidence type="ECO:0000313" key="4">
    <source>
        <dbReference type="Proteomes" id="UP001055219"/>
    </source>
</evidence>
<evidence type="ECO:0000256" key="2">
    <source>
        <dbReference type="SAM" id="SignalP"/>
    </source>
</evidence>
<evidence type="ECO:0008006" key="5">
    <source>
        <dbReference type="Google" id="ProtNLM"/>
    </source>
</evidence>
<comment type="caution">
    <text evidence="3">The sequence shown here is derived from an EMBL/GenBank/DDBJ whole genome shotgun (WGS) entry which is preliminary data.</text>
</comment>
<evidence type="ECO:0000313" key="3">
    <source>
        <dbReference type="EMBL" id="KAI6781659.1"/>
    </source>
</evidence>
<proteinExistence type="predicted"/>
<feature type="signal peptide" evidence="2">
    <location>
        <begin position="1"/>
        <end position="28"/>
    </location>
</feature>
<dbReference type="AlphaFoldDB" id="A0A9P9Y177"/>
<feature type="region of interest" description="Disordered" evidence="1">
    <location>
        <begin position="117"/>
        <end position="152"/>
    </location>
</feature>
<dbReference type="RefSeq" id="XP_051362515.1">
    <property type="nucleotide sequence ID" value="XM_051506115.1"/>
</dbReference>
<keyword evidence="2" id="KW-0732">Signal</keyword>
<name>A0A9P9Y177_9HYPO</name>
<dbReference type="EMBL" id="JAGIXG020000019">
    <property type="protein sequence ID" value="KAI6781659.1"/>
    <property type="molecule type" value="Genomic_DNA"/>
</dbReference>
<organism evidence="3 4">
    <name type="scientific">Emericellopsis cladophorae</name>
    <dbReference type="NCBI Taxonomy" id="2686198"/>
    <lineage>
        <taxon>Eukaryota</taxon>
        <taxon>Fungi</taxon>
        <taxon>Dikarya</taxon>
        <taxon>Ascomycota</taxon>
        <taxon>Pezizomycotina</taxon>
        <taxon>Sordariomycetes</taxon>
        <taxon>Hypocreomycetidae</taxon>
        <taxon>Hypocreales</taxon>
        <taxon>Bionectriaceae</taxon>
        <taxon>Emericellopsis</taxon>
    </lineage>
</organism>